<dbReference type="AlphaFoldDB" id="A0A5K7YFV8"/>
<proteinExistence type="predicted"/>
<dbReference type="OrthoDB" id="5415466at2"/>
<name>A0A5K7YFV8_9BACT</name>
<protein>
    <recommendedName>
        <fullName evidence="3">PglZ domain-containing protein</fullName>
    </recommendedName>
</protein>
<dbReference type="RefSeq" id="WP_155316145.1">
    <property type="nucleotide sequence ID" value="NZ_AP021874.1"/>
</dbReference>
<dbReference type="Proteomes" id="UP000427906">
    <property type="component" value="Chromosome"/>
</dbReference>
<dbReference type="Pfam" id="PF08665">
    <property type="entry name" value="PglZ"/>
    <property type="match status" value="1"/>
</dbReference>
<dbReference type="EMBL" id="AP021874">
    <property type="protein sequence ID" value="BBO67936.1"/>
    <property type="molecule type" value="Genomic_DNA"/>
</dbReference>
<reference evidence="1 2" key="1">
    <citation type="submission" date="2019-11" db="EMBL/GenBank/DDBJ databases">
        <title>Comparative genomics of hydrocarbon-degrading Desulfosarcina strains.</title>
        <authorList>
            <person name="Watanabe M."/>
            <person name="Kojima H."/>
            <person name="Fukui M."/>
        </authorList>
    </citation>
    <scope>NUCLEOTIDE SEQUENCE [LARGE SCALE GENOMIC DNA]</scope>
    <source>
        <strain evidence="1 2">PL12</strain>
    </source>
</reference>
<keyword evidence="2" id="KW-1185">Reference proteome</keyword>
<gene>
    <name evidence="1" type="ORF">DSCA_18660</name>
</gene>
<sequence>MSTDWSGIVIDSGSPAIAWAQIFSSLLALARSSTSPVALHDATVVPDRLLTEAAWELWEAFPEHADKTSDNLKSWATGSGKAVLILDALSLRELPILMGAAKARSIQPIQVKVTGSECPSTTDHFAKSLGLPSRSALANDSKLGTFALFGGNCYTDVVSLPFEDCSVPPSPNLVIWHSWLDDLIHLQQKLPDQIARIASSTLQSDGFWNFVGRLRQGRGLIITSDHGYAVSKRFSSEVDDPDAIEILRKTFGASRNKVVSNPWQKRFMPPIVMTNNNQHVVMGQRKWKVQGGFPHICHGGMSLLEIVVPFLEFSAL</sequence>
<evidence type="ECO:0000313" key="2">
    <source>
        <dbReference type="Proteomes" id="UP000427906"/>
    </source>
</evidence>
<accession>A0A5K7YFV8</accession>
<organism evidence="1 2">
    <name type="scientific">Desulfosarcina alkanivorans</name>
    <dbReference type="NCBI Taxonomy" id="571177"/>
    <lineage>
        <taxon>Bacteria</taxon>
        <taxon>Pseudomonadati</taxon>
        <taxon>Thermodesulfobacteriota</taxon>
        <taxon>Desulfobacteria</taxon>
        <taxon>Desulfobacterales</taxon>
        <taxon>Desulfosarcinaceae</taxon>
        <taxon>Desulfosarcina</taxon>
    </lineage>
</organism>
<dbReference type="KEGG" id="dalk:DSCA_18660"/>
<evidence type="ECO:0000313" key="1">
    <source>
        <dbReference type="EMBL" id="BBO67936.1"/>
    </source>
</evidence>
<evidence type="ECO:0008006" key="3">
    <source>
        <dbReference type="Google" id="ProtNLM"/>
    </source>
</evidence>